<feature type="region of interest" description="Disordered" evidence="1">
    <location>
        <begin position="605"/>
        <end position="792"/>
    </location>
</feature>
<dbReference type="GO" id="GO:1902412">
    <property type="term" value="P:regulation of mitotic cytokinesis"/>
    <property type="evidence" value="ECO:0007669"/>
    <property type="project" value="InterPro"/>
</dbReference>
<sequence length="1123" mass="122695">MQTVPSLVGTGTAIGAAATGLVFGQPPESESHTVPFEPRERPTFLQQDPSTSLRPGILPRSRPATSSATPAAYTEASRHHTLPSQKPVSRPPLSRYQRPHSSQISPSRASVRPTLPARSTEYPMHIEPSRDSISSNSSWIRRLSARPLSQHGSPRSSIGPDSPSITFSHGSAAPILAPSGSAVSPLPPNKLVKRTPSTSNRDYTAAPRPRTRSHLPALRRPATSHQRSATLSQQQQPEFGLYSPVDYHSPLIVEHSQPRQAFGSPAAEQEQQSWPRRKWASFFHSKTSTFSGRGVAGRFGDLNSYTRSAGKRLSLSSDRERPVYLVKPRIVSTASAPAELFPTYDIEESITQPAEEPENTALTPDHTPSKQAKRSMSMTFSAASNWVARTSGSIRRPKKGTEPKNGNKRIVSDPVSTLHSAVEPDSSTTGDLYGSRYQPKKQGSTLDSASNEYAQRQRNASSPLPPLSRLSSFHVDLARLGSSSGASGNPIRPNQSSRSSASSTAMSQLRASQGEKTPTYVHNADGDVREYMSADDDDTDFKSDTMFDSLRTVASGRVRTVETSLDSMYDESPPSTAGNSKNKRLSIQEILGNWDEDNKIMEEDENSATPVKHVNRDGNVHFAPPVVVDPRFSTESSANDHASSARDPGRFSLDDDFEDDWARDDDAPCNALSPPSRGSPANLRAVNPNVRLALSTISGNGTPEGGSADGNQDRPLSHLFDWSEPSALDKQEDRGKSSRPKTAYAKQETDSRGGRPSMRKGPTPTHVRSQSVPVVHDGSEEPKPGGSKYGTWGMGTKTASEDWDDDFEFGGSNLGNGRTNGTLFSVPESIQATQPSVKAHSGQIREFSLLVNDLKRLCRHARDLDILEGQHSGLWKEAEGIIALASPDEDSSDQENQTPPSPVLDAFEASERSWEDAFDSVSFDRLDGSFDGAEPVISKTAVVRERHSPRRRSVFSPEDDIFGNWPLVEDQTQPNRPSRPRTPENRLNKTSDMAGIVKSVMEAVQRSSSPDVSQPAEYPKNNRVHFDTNSLKALVKRAGELRDSLAEIIRKADQISQSPARTPRYERHRESSPAFTRVFEDPGSSPPRRITRSRGTTPMKENTSPENSPSSGLSRRVQVMRVG</sequence>
<protein>
    <submittedName>
        <fullName evidence="2">Uncharacterized protein</fullName>
    </submittedName>
</protein>
<feature type="region of interest" description="Disordered" evidence="1">
    <location>
        <begin position="962"/>
        <end position="991"/>
    </location>
</feature>
<organism evidence="2 3">
    <name type="scientific">Stachybotrys chlorohalonatus (strain IBT 40285)</name>
    <dbReference type="NCBI Taxonomy" id="1283841"/>
    <lineage>
        <taxon>Eukaryota</taxon>
        <taxon>Fungi</taxon>
        <taxon>Dikarya</taxon>
        <taxon>Ascomycota</taxon>
        <taxon>Pezizomycotina</taxon>
        <taxon>Sordariomycetes</taxon>
        <taxon>Hypocreomycetidae</taxon>
        <taxon>Hypocreales</taxon>
        <taxon>Stachybotryaceae</taxon>
        <taxon>Stachybotrys</taxon>
    </lineage>
</organism>
<feature type="compositionally biased region" description="Acidic residues" evidence="1">
    <location>
        <begin position="654"/>
        <end position="663"/>
    </location>
</feature>
<feature type="compositionally biased region" description="Polar residues" evidence="1">
    <location>
        <begin position="441"/>
        <end position="460"/>
    </location>
</feature>
<dbReference type="OMA" id="NDTRIFS"/>
<feature type="compositionally biased region" description="Low complexity" evidence="1">
    <location>
        <begin position="496"/>
        <end position="507"/>
    </location>
</feature>
<feature type="compositionally biased region" description="Low complexity" evidence="1">
    <location>
        <begin position="59"/>
        <end position="72"/>
    </location>
</feature>
<dbReference type="InterPro" id="IPR045342">
    <property type="entry name" value="Etd1"/>
</dbReference>
<dbReference type="Pfam" id="PF20162">
    <property type="entry name" value="Etd1"/>
    <property type="match status" value="1"/>
</dbReference>
<feature type="compositionally biased region" description="Polar residues" evidence="1">
    <location>
        <begin position="99"/>
        <end position="108"/>
    </location>
</feature>
<dbReference type="HOGENOM" id="CLU_004543_1_0_1"/>
<keyword evidence="3" id="KW-1185">Reference proteome</keyword>
<feature type="compositionally biased region" description="Basic and acidic residues" evidence="1">
    <location>
        <begin position="643"/>
        <end position="653"/>
    </location>
</feature>
<gene>
    <name evidence="2" type="ORF">S40285_04526</name>
</gene>
<name>A0A084QC24_STAC4</name>
<feature type="compositionally biased region" description="Polar residues" evidence="1">
    <location>
        <begin position="374"/>
        <end position="393"/>
    </location>
</feature>
<evidence type="ECO:0000313" key="3">
    <source>
        <dbReference type="Proteomes" id="UP000028524"/>
    </source>
</evidence>
<feature type="region of interest" description="Disordered" evidence="1">
    <location>
        <begin position="353"/>
        <end position="468"/>
    </location>
</feature>
<feature type="compositionally biased region" description="Polar residues" evidence="1">
    <location>
        <begin position="1093"/>
        <end position="1113"/>
    </location>
</feature>
<dbReference type="EMBL" id="KL660854">
    <property type="protein sequence ID" value="KFA61509.1"/>
    <property type="molecule type" value="Genomic_DNA"/>
</dbReference>
<accession>A0A084QC24</accession>
<feature type="region of interest" description="Disordered" evidence="1">
    <location>
        <begin position="19"/>
        <end position="115"/>
    </location>
</feature>
<feature type="region of interest" description="Disordered" evidence="1">
    <location>
        <begin position="146"/>
        <end position="237"/>
    </location>
</feature>
<feature type="compositionally biased region" description="Polar residues" evidence="1">
    <location>
        <begin position="223"/>
        <end position="237"/>
    </location>
</feature>
<reference evidence="2 3" key="1">
    <citation type="journal article" date="2014" name="BMC Genomics">
        <title>Comparative genome sequencing reveals chemotype-specific gene clusters in the toxigenic black mold Stachybotrys.</title>
        <authorList>
            <person name="Semeiks J."/>
            <person name="Borek D."/>
            <person name="Otwinowski Z."/>
            <person name="Grishin N.V."/>
        </authorList>
    </citation>
    <scope>NUCLEOTIDE SEQUENCE [LARGE SCALE GENOMIC DNA]</scope>
    <source>
        <strain evidence="2 3">IBT 40285</strain>
    </source>
</reference>
<feature type="compositionally biased region" description="Polar residues" evidence="1">
    <location>
        <begin position="633"/>
        <end position="642"/>
    </location>
</feature>
<feature type="compositionally biased region" description="Basic and acidic residues" evidence="1">
    <location>
        <begin position="727"/>
        <end position="736"/>
    </location>
</feature>
<feature type="compositionally biased region" description="Polar residues" evidence="1">
    <location>
        <begin position="414"/>
        <end position="430"/>
    </location>
</feature>
<feature type="compositionally biased region" description="Polar residues" evidence="1">
    <location>
        <begin position="44"/>
        <end position="53"/>
    </location>
</feature>
<evidence type="ECO:0000313" key="2">
    <source>
        <dbReference type="EMBL" id="KFA61509.1"/>
    </source>
</evidence>
<dbReference type="InParanoid" id="A0A084QC24"/>
<proteinExistence type="predicted"/>
<dbReference type="OrthoDB" id="5346713at2759"/>
<dbReference type="Proteomes" id="UP000028524">
    <property type="component" value="Unassembled WGS sequence"/>
</dbReference>
<feature type="region of interest" description="Disordered" evidence="1">
    <location>
        <begin position="1003"/>
        <end position="1022"/>
    </location>
</feature>
<dbReference type="STRING" id="1283841.A0A084QC24"/>
<feature type="region of interest" description="Disordered" evidence="1">
    <location>
        <begin position="1056"/>
        <end position="1123"/>
    </location>
</feature>
<dbReference type="AlphaFoldDB" id="A0A084QC24"/>
<dbReference type="GO" id="GO:0005096">
    <property type="term" value="F:GTPase activator activity"/>
    <property type="evidence" value="ECO:0007669"/>
    <property type="project" value="InterPro"/>
</dbReference>
<evidence type="ECO:0000256" key="1">
    <source>
        <dbReference type="SAM" id="MobiDB-lite"/>
    </source>
</evidence>
<feature type="region of interest" description="Disordered" evidence="1">
    <location>
        <begin position="481"/>
        <end position="523"/>
    </location>
</feature>